<accession>A0ABV0QFB8</accession>
<evidence type="ECO:0000256" key="1">
    <source>
        <dbReference type="SAM" id="MobiDB-lite"/>
    </source>
</evidence>
<name>A0ABV0QFB8_9TELE</name>
<reference evidence="2 3" key="1">
    <citation type="submission" date="2021-06" db="EMBL/GenBank/DDBJ databases">
        <authorList>
            <person name="Palmer J.M."/>
        </authorList>
    </citation>
    <scope>NUCLEOTIDE SEQUENCE [LARGE SCALE GENOMIC DNA]</scope>
    <source>
        <strain evidence="2 3">XC_2019</strain>
        <tissue evidence="2">Muscle</tissue>
    </source>
</reference>
<feature type="region of interest" description="Disordered" evidence="1">
    <location>
        <begin position="56"/>
        <end position="81"/>
    </location>
</feature>
<organism evidence="2 3">
    <name type="scientific">Xenoophorus captivus</name>
    <dbReference type="NCBI Taxonomy" id="1517983"/>
    <lineage>
        <taxon>Eukaryota</taxon>
        <taxon>Metazoa</taxon>
        <taxon>Chordata</taxon>
        <taxon>Craniata</taxon>
        <taxon>Vertebrata</taxon>
        <taxon>Euteleostomi</taxon>
        <taxon>Actinopterygii</taxon>
        <taxon>Neopterygii</taxon>
        <taxon>Teleostei</taxon>
        <taxon>Neoteleostei</taxon>
        <taxon>Acanthomorphata</taxon>
        <taxon>Ovalentaria</taxon>
        <taxon>Atherinomorphae</taxon>
        <taxon>Cyprinodontiformes</taxon>
        <taxon>Goodeidae</taxon>
        <taxon>Xenoophorus</taxon>
    </lineage>
</organism>
<gene>
    <name evidence="2" type="ORF">XENOCAPTIV_030127</name>
</gene>
<protein>
    <submittedName>
        <fullName evidence="2">Uncharacterized protein</fullName>
    </submittedName>
</protein>
<sequence length="81" mass="8785">LPPWGVVWAVTPGFNLLIHFSVCKKLCDEHLLPEGRSKEQLSQNLILCQTLLNNSSVSRSSPAAPSSLSPLPARSPATLQH</sequence>
<feature type="non-terminal residue" evidence="2">
    <location>
        <position position="1"/>
    </location>
</feature>
<dbReference type="Proteomes" id="UP001434883">
    <property type="component" value="Unassembled WGS sequence"/>
</dbReference>
<proteinExistence type="predicted"/>
<comment type="caution">
    <text evidence="2">The sequence shown here is derived from an EMBL/GenBank/DDBJ whole genome shotgun (WGS) entry which is preliminary data.</text>
</comment>
<evidence type="ECO:0000313" key="3">
    <source>
        <dbReference type="Proteomes" id="UP001434883"/>
    </source>
</evidence>
<keyword evidence="3" id="KW-1185">Reference proteome</keyword>
<evidence type="ECO:0000313" key="2">
    <source>
        <dbReference type="EMBL" id="MEQ2194495.1"/>
    </source>
</evidence>
<dbReference type="EMBL" id="JAHRIN010009314">
    <property type="protein sequence ID" value="MEQ2194495.1"/>
    <property type="molecule type" value="Genomic_DNA"/>
</dbReference>